<accession>A0A6J7NTB5</accession>
<dbReference type="AlphaFoldDB" id="A0A6J7NTB5"/>
<name>A0A6J7NTB5_9ZZZZ</name>
<organism evidence="1">
    <name type="scientific">freshwater metagenome</name>
    <dbReference type="NCBI Taxonomy" id="449393"/>
    <lineage>
        <taxon>unclassified sequences</taxon>
        <taxon>metagenomes</taxon>
        <taxon>ecological metagenomes</taxon>
    </lineage>
</organism>
<dbReference type="EMBL" id="CAFBON010000153">
    <property type="protein sequence ID" value="CAB4995918.1"/>
    <property type="molecule type" value="Genomic_DNA"/>
</dbReference>
<protein>
    <submittedName>
        <fullName evidence="1">Unannotated protein</fullName>
    </submittedName>
</protein>
<gene>
    <name evidence="1" type="ORF">UFOPK3954_01458</name>
</gene>
<reference evidence="1" key="1">
    <citation type="submission" date="2020-05" db="EMBL/GenBank/DDBJ databases">
        <authorList>
            <person name="Chiriac C."/>
            <person name="Salcher M."/>
            <person name="Ghai R."/>
            <person name="Kavagutti S V."/>
        </authorList>
    </citation>
    <scope>NUCLEOTIDE SEQUENCE</scope>
</reference>
<evidence type="ECO:0000313" key="1">
    <source>
        <dbReference type="EMBL" id="CAB4995918.1"/>
    </source>
</evidence>
<sequence length="50" mass="5634">MPSQAIASMMPCVHSGWFRDSSVSSMRRMKVPPVCFARHQLNNAERAEPT</sequence>
<proteinExistence type="predicted"/>